<comment type="caution">
    <text evidence="2">The sequence shown here is derived from an EMBL/GenBank/DDBJ whole genome shotgun (WGS) entry which is preliminary data.</text>
</comment>
<keyword evidence="3" id="KW-1185">Reference proteome</keyword>
<dbReference type="PANTHER" id="PTHR47843">
    <property type="entry name" value="BTB DOMAIN-CONTAINING PROTEIN-RELATED"/>
    <property type="match status" value="1"/>
</dbReference>
<dbReference type="Pfam" id="PF00651">
    <property type="entry name" value="BTB"/>
    <property type="match status" value="1"/>
</dbReference>
<dbReference type="InterPro" id="IPR000210">
    <property type="entry name" value="BTB/POZ_dom"/>
</dbReference>
<evidence type="ECO:0000313" key="2">
    <source>
        <dbReference type="EMBL" id="PGH08560.1"/>
    </source>
</evidence>
<proteinExistence type="predicted"/>
<dbReference type="InterPro" id="IPR011333">
    <property type="entry name" value="SKP1/BTB/POZ_sf"/>
</dbReference>
<dbReference type="STRING" id="2060905.A0A2B7XI10"/>
<evidence type="ECO:0000313" key="3">
    <source>
        <dbReference type="Proteomes" id="UP000224080"/>
    </source>
</evidence>
<dbReference type="PROSITE" id="PS50097">
    <property type="entry name" value="BTB"/>
    <property type="match status" value="1"/>
</dbReference>
<dbReference type="SUPFAM" id="SSF54695">
    <property type="entry name" value="POZ domain"/>
    <property type="match status" value="1"/>
</dbReference>
<accession>A0A2B7XI10</accession>
<dbReference type="OrthoDB" id="6359816at2759"/>
<dbReference type="PANTHER" id="PTHR47843:SF5">
    <property type="entry name" value="BTB_POZ DOMAIN PROTEIN"/>
    <property type="match status" value="1"/>
</dbReference>
<feature type="domain" description="BTB" evidence="1">
    <location>
        <begin position="38"/>
        <end position="96"/>
    </location>
</feature>
<reference evidence="2 3" key="1">
    <citation type="submission" date="2017-10" db="EMBL/GenBank/DDBJ databases">
        <title>Comparative genomics in systemic dimorphic fungi from Ajellomycetaceae.</title>
        <authorList>
            <person name="Munoz J.F."/>
            <person name="Mcewen J.G."/>
            <person name="Clay O.K."/>
            <person name="Cuomo C.A."/>
        </authorList>
    </citation>
    <scope>NUCLEOTIDE SEQUENCE [LARGE SCALE GENOMIC DNA]</scope>
    <source>
        <strain evidence="2 3">UAMH130</strain>
    </source>
</reference>
<dbReference type="SMART" id="SM00225">
    <property type="entry name" value="BTB"/>
    <property type="match status" value="1"/>
</dbReference>
<dbReference type="Proteomes" id="UP000224080">
    <property type="component" value="Unassembled WGS sequence"/>
</dbReference>
<dbReference type="EMBL" id="PDNC01000008">
    <property type="protein sequence ID" value="PGH08560.1"/>
    <property type="molecule type" value="Genomic_DNA"/>
</dbReference>
<gene>
    <name evidence="2" type="ORF">GX51_01079</name>
</gene>
<name>A0A2B7XI10_9EURO</name>
<sequence length="224" mass="25671">MANAIVSDKDKLGKMNQSNSEYTLSESLKSFYTSSKFTDFTIQVADKSFRVHKIVICSHSEYFLRMLNGEWKETAEDVITLKDDPRTIEAMINFMYGFDYTNSYGGHISPMIVFAKLYAAAEFYGIPVLKEQVKTKFTAAARTDWDRDDFPGIIREISTTTLPTDPTLRTILAVTATEHITLLLQKDEFMHALERCGDFAADVVRCLVQNQSSERKEHLYRDSW</sequence>
<dbReference type="AlphaFoldDB" id="A0A2B7XI10"/>
<evidence type="ECO:0000259" key="1">
    <source>
        <dbReference type="PROSITE" id="PS50097"/>
    </source>
</evidence>
<protein>
    <recommendedName>
        <fullName evidence="1">BTB domain-containing protein</fullName>
    </recommendedName>
</protein>
<dbReference type="CDD" id="cd18186">
    <property type="entry name" value="BTB_POZ_ZBTB_KLHL-like"/>
    <property type="match status" value="1"/>
</dbReference>
<dbReference type="Gene3D" id="3.30.710.10">
    <property type="entry name" value="Potassium Channel Kv1.1, Chain A"/>
    <property type="match status" value="1"/>
</dbReference>
<organism evidence="2 3">
    <name type="scientific">Blastomyces parvus</name>
    <dbReference type="NCBI Taxonomy" id="2060905"/>
    <lineage>
        <taxon>Eukaryota</taxon>
        <taxon>Fungi</taxon>
        <taxon>Dikarya</taxon>
        <taxon>Ascomycota</taxon>
        <taxon>Pezizomycotina</taxon>
        <taxon>Eurotiomycetes</taxon>
        <taxon>Eurotiomycetidae</taxon>
        <taxon>Onygenales</taxon>
        <taxon>Ajellomycetaceae</taxon>
        <taxon>Blastomyces</taxon>
    </lineage>
</organism>